<dbReference type="PANTHER" id="PTHR43804:SF6">
    <property type="entry name" value="CLASS I PEPTIDE CHAIN RELEASE FACTOR"/>
    <property type="match status" value="1"/>
</dbReference>
<evidence type="ECO:0000256" key="2">
    <source>
        <dbReference type="SAM" id="MobiDB-lite"/>
    </source>
</evidence>
<dbReference type="InterPro" id="IPR000352">
    <property type="entry name" value="Pep_chain_release_fac_I"/>
</dbReference>
<dbReference type="GO" id="GO:0003747">
    <property type="term" value="F:translation release factor activity"/>
    <property type="evidence" value="ECO:0007669"/>
    <property type="project" value="InterPro"/>
</dbReference>
<feature type="compositionally biased region" description="Basic residues" evidence="2">
    <location>
        <begin position="85"/>
        <end position="104"/>
    </location>
</feature>
<dbReference type="InterPro" id="IPR045853">
    <property type="entry name" value="Pep_chain_release_fac_I_sf"/>
</dbReference>
<feature type="region of interest" description="Disordered" evidence="2">
    <location>
        <begin position="79"/>
        <end position="126"/>
    </location>
</feature>
<sequence length="126" mass="14638">MDENKMGWREYARYAEMSAEELARDCEVQVFRATGPGGQGVNTTDSAVRMKHIPSGITVTARESRSQFQNRSSCLRKLRAELGRRGRPPRRRVKTKVPQRSRQRRLNDKHFNAIKKANRRKPGREE</sequence>
<dbReference type="PROSITE" id="PS00745">
    <property type="entry name" value="RF_PROK_I"/>
    <property type="match status" value="1"/>
</dbReference>
<dbReference type="AlphaFoldDB" id="A0A174K976"/>
<dbReference type="RefSeq" id="WP_172674619.1">
    <property type="nucleotide sequence ID" value="NZ_CABIXX010000014.1"/>
</dbReference>
<dbReference type="Pfam" id="PF00472">
    <property type="entry name" value="RF-1"/>
    <property type="match status" value="1"/>
</dbReference>
<evidence type="ECO:0000259" key="3">
    <source>
        <dbReference type="PROSITE" id="PS00745"/>
    </source>
</evidence>
<protein>
    <submittedName>
        <fullName evidence="4">Peptide chain release factor 2</fullName>
    </submittedName>
</protein>
<dbReference type="Gene3D" id="3.30.160.20">
    <property type="match status" value="1"/>
</dbReference>
<feature type="domain" description="Prokaryotic-type class I peptide chain release factors" evidence="3">
    <location>
        <begin position="32"/>
        <end position="48"/>
    </location>
</feature>
<gene>
    <name evidence="4" type="primary">prfB_1</name>
    <name evidence="4" type="ORF">ERS852514_01041</name>
</gene>
<dbReference type="InterPro" id="IPR050057">
    <property type="entry name" value="Prokaryotic/Mito_RF"/>
</dbReference>
<evidence type="ECO:0000256" key="1">
    <source>
        <dbReference type="ARBA" id="ARBA00010835"/>
    </source>
</evidence>
<proteinExistence type="inferred from homology"/>
<organism evidence="4 5">
    <name type="scientific">Collinsella aerofaciens</name>
    <dbReference type="NCBI Taxonomy" id="74426"/>
    <lineage>
        <taxon>Bacteria</taxon>
        <taxon>Bacillati</taxon>
        <taxon>Actinomycetota</taxon>
        <taxon>Coriobacteriia</taxon>
        <taxon>Coriobacteriales</taxon>
        <taxon>Coriobacteriaceae</taxon>
        <taxon>Collinsella</taxon>
    </lineage>
</organism>
<dbReference type="SUPFAM" id="SSF75620">
    <property type="entry name" value="Release factor"/>
    <property type="match status" value="1"/>
</dbReference>
<name>A0A174K976_9ACTN</name>
<feature type="compositionally biased region" description="Basic residues" evidence="2">
    <location>
        <begin position="112"/>
        <end position="126"/>
    </location>
</feature>
<accession>A0A174K976</accession>
<comment type="similarity">
    <text evidence="1">Belongs to the prokaryotic/mitochondrial release factor family.</text>
</comment>
<reference evidence="4 5" key="1">
    <citation type="submission" date="2015-09" db="EMBL/GenBank/DDBJ databases">
        <authorList>
            <consortium name="Pathogen Informatics"/>
        </authorList>
    </citation>
    <scope>NUCLEOTIDE SEQUENCE [LARGE SCALE GENOMIC DNA]</scope>
    <source>
        <strain evidence="4 5">2789STDY5834902</strain>
    </source>
</reference>
<evidence type="ECO:0000313" key="4">
    <source>
        <dbReference type="EMBL" id="CUP08614.1"/>
    </source>
</evidence>
<dbReference type="Proteomes" id="UP000095454">
    <property type="component" value="Unassembled WGS sequence"/>
</dbReference>
<evidence type="ECO:0000313" key="5">
    <source>
        <dbReference type="Proteomes" id="UP000095454"/>
    </source>
</evidence>
<dbReference type="PANTHER" id="PTHR43804">
    <property type="entry name" value="LD18447P"/>
    <property type="match status" value="1"/>
</dbReference>
<dbReference type="EMBL" id="CZAQ01000014">
    <property type="protein sequence ID" value="CUP08614.1"/>
    <property type="molecule type" value="Genomic_DNA"/>
</dbReference>